<accession>A0A914H4L4</accession>
<dbReference type="AlphaFoldDB" id="A0A914H4L4"/>
<feature type="transmembrane region" description="Helical" evidence="1">
    <location>
        <begin position="12"/>
        <end position="32"/>
    </location>
</feature>
<feature type="transmembrane region" description="Helical" evidence="1">
    <location>
        <begin position="79"/>
        <end position="97"/>
    </location>
</feature>
<sequence>MSNLAVRSATGAVLLVQLVLSCVAIVASVGIVCAQFQSKSSGGVPLYPSPSLLFVCGLSFVTLFAVILGMFSLSWLRPLLLFPIILASAVVTARFGLDDHLHLGNDFPNNFLAGTLPRDSVLSPFVIDQPIRNINHSFALLLAFLLLKNNEQRRTVCFITFPTFADPSPVHKVCLLLFNVLQLALSISQLLHNSSLLLALRPSAFHHEASRLAVQFSLFINLCWSLSVIATVFGLARHNAALILPHLCLSFFLLPYQMVNLFVLILSASFPLSIANVFGCAAVVAISIPMEWLFLKRIGQKKASAVEGMCRP</sequence>
<organism evidence="2 3">
    <name type="scientific">Globodera rostochiensis</name>
    <name type="common">Golden nematode worm</name>
    <name type="synonym">Heterodera rostochiensis</name>
    <dbReference type="NCBI Taxonomy" id="31243"/>
    <lineage>
        <taxon>Eukaryota</taxon>
        <taxon>Metazoa</taxon>
        <taxon>Ecdysozoa</taxon>
        <taxon>Nematoda</taxon>
        <taxon>Chromadorea</taxon>
        <taxon>Rhabditida</taxon>
        <taxon>Tylenchina</taxon>
        <taxon>Tylenchomorpha</taxon>
        <taxon>Tylenchoidea</taxon>
        <taxon>Heteroderidae</taxon>
        <taxon>Heteroderinae</taxon>
        <taxon>Globodera</taxon>
    </lineage>
</organism>
<feature type="transmembrane region" description="Helical" evidence="1">
    <location>
        <begin position="247"/>
        <end position="268"/>
    </location>
</feature>
<feature type="transmembrane region" description="Helical" evidence="1">
    <location>
        <begin position="212"/>
        <end position="235"/>
    </location>
</feature>
<keyword evidence="1" id="KW-1133">Transmembrane helix</keyword>
<dbReference type="Proteomes" id="UP000887572">
    <property type="component" value="Unplaced"/>
</dbReference>
<reference evidence="3" key="1">
    <citation type="submission" date="2022-11" db="UniProtKB">
        <authorList>
            <consortium name="WormBaseParasite"/>
        </authorList>
    </citation>
    <scope>IDENTIFICATION</scope>
</reference>
<dbReference type="WBParaSite" id="Gr19_v10_g13939.t1">
    <property type="protein sequence ID" value="Gr19_v10_g13939.t1"/>
    <property type="gene ID" value="Gr19_v10_g13939"/>
</dbReference>
<evidence type="ECO:0000313" key="3">
    <source>
        <dbReference type="WBParaSite" id="Gr19_v10_g13939.t1"/>
    </source>
</evidence>
<keyword evidence="1" id="KW-0472">Membrane</keyword>
<keyword evidence="1" id="KW-0812">Transmembrane</keyword>
<evidence type="ECO:0000313" key="2">
    <source>
        <dbReference type="Proteomes" id="UP000887572"/>
    </source>
</evidence>
<evidence type="ECO:0000256" key="1">
    <source>
        <dbReference type="SAM" id="Phobius"/>
    </source>
</evidence>
<feature type="transmembrane region" description="Helical" evidence="1">
    <location>
        <begin position="52"/>
        <end position="72"/>
    </location>
</feature>
<feature type="transmembrane region" description="Helical" evidence="1">
    <location>
        <begin position="274"/>
        <end position="295"/>
    </location>
</feature>
<name>A0A914H4L4_GLORO</name>
<proteinExistence type="predicted"/>
<keyword evidence="2" id="KW-1185">Reference proteome</keyword>
<dbReference type="PROSITE" id="PS51257">
    <property type="entry name" value="PROKAR_LIPOPROTEIN"/>
    <property type="match status" value="1"/>
</dbReference>
<protein>
    <submittedName>
        <fullName evidence="3">Uncharacterized protein</fullName>
    </submittedName>
</protein>